<dbReference type="RefSeq" id="WP_204013380.1">
    <property type="nucleotide sequence ID" value="NZ_BOOZ01000047.1"/>
</dbReference>
<proteinExistence type="predicted"/>
<protein>
    <submittedName>
        <fullName evidence="1">Uncharacterized protein</fullName>
    </submittedName>
</protein>
<evidence type="ECO:0000313" key="2">
    <source>
        <dbReference type="Proteomes" id="UP000647017"/>
    </source>
</evidence>
<dbReference type="EMBL" id="BOOZ01000047">
    <property type="protein sequence ID" value="GIJ12204.1"/>
    <property type="molecule type" value="Genomic_DNA"/>
</dbReference>
<keyword evidence="2" id="KW-1185">Reference proteome</keyword>
<organism evidence="1 2">
    <name type="scientific">Micromonospora andamanensis</name>
    <dbReference type="NCBI Taxonomy" id="1287068"/>
    <lineage>
        <taxon>Bacteria</taxon>
        <taxon>Bacillati</taxon>
        <taxon>Actinomycetota</taxon>
        <taxon>Actinomycetes</taxon>
        <taxon>Micromonosporales</taxon>
        <taxon>Micromonosporaceae</taxon>
        <taxon>Micromonospora</taxon>
    </lineage>
</organism>
<evidence type="ECO:0000313" key="1">
    <source>
        <dbReference type="EMBL" id="GIJ12204.1"/>
    </source>
</evidence>
<name>A0ABQ4I2R4_9ACTN</name>
<sequence length="165" mass="18244">MDADRQLRMQAREILTTAHEGSHRPTLAWAVGVFESSHAMYPLRLSRTGDPLALCPGDGGGCSLPRGRWLDYTRTGGAWIRDGDLVRPLKVSWPEVAAVFFARPVPRDLIAQCAVAMQRRRSCDGPPFGVEWREIDRACSAAGLAVWRACRPADHGEQLDLFAAF</sequence>
<dbReference type="Proteomes" id="UP000647017">
    <property type="component" value="Unassembled WGS sequence"/>
</dbReference>
<reference evidence="1 2" key="1">
    <citation type="submission" date="2021-01" db="EMBL/GenBank/DDBJ databases">
        <title>Whole genome shotgun sequence of Verrucosispora andamanensis NBRC 109075.</title>
        <authorList>
            <person name="Komaki H."/>
            <person name="Tamura T."/>
        </authorList>
    </citation>
    <scope>NUCLEOTIDE SEQUENCE [LARGE SCALE GENOMIC DNA]</scope>
    <source>
        <strain evidence="1 2">NBRC 109075</strain>
    </source>
</reference>
<accession>A0ABQ4I2R4</accession>
<comment type="caution">
    <text evidence="1">The sequence shown here is derived from an EMBL/GenBank/DDBJ whole genome shotgun (WGS) entry which is preliminary data.</text>
</comment>
<gene>
    <name evidence="1" type="ORF">Van01_54180</name>
</gene>